<gene>
    <name evidence="10" type="ORF">EYF70_29665</name>
</gene>
<keyword evidence="7" id="KW-0812">Transmembrane</keyword>
<comment type="similarity">
    <text evidence="2">Belongs to the transposase 11 family.</text>
</comment>
<accession>A0ABX5S0U4</accession>
<keyword evidence="5" id="KW-0233">DNA recombination</keyword>
<evidence type="ECO:0000256" key="5">
    <source>
        <dbReference type="ARBA" id="ARBA00023172"/>
    </source>
</evidence>
<keyword evidence="11" id="KW-1185">Reference proteome</keyword>
<dbReference type="Pfam" id="PF05598">
    <property type="entry name" value="DUF772"/>
    <property type="match status" value="1"/>
</dbReference>
<feature type="transmembrane region" description="Helical" evidence="7">
    <location>
        <begin position="24"/>
        <end position="45"/>
    </location>
</feature>
<evidence type="ECO:0000256" key="6">
    <source>
        <dbReference type="SAM" id="MobiDB-lite"/>
    </source>
</evidence>
<keyword evidence="3" id="KW-0815">Transposition</keyword>
<feature type="domain" description="Transposase IS4-like" evidence="8">
    <location>
        <begin position="140"/>
        <end position="313"/>
    </location>
</feature>
<dbReference type="InterPro" id="IPR047959">
    <property type="entry name" value="Transpos_IS5"/>
</dbReference>
<feature type="compositionally biased region" description="Basic and acidic residues" evidence="6">
    <location>
        <begin position="156"/>
        <end position="174"/>
    </location>
</feature>
<evidence type="ECO:0000256" key="4">
    <source>
        <dbReference type="ARBA" id="ARBA00023125"/>
    </source>
</evidence>
<dbReference type="InterPro" id="IPR008490">
    <property type="entry name" value="Transposase_InsH_N"/>
</dbReference>
<proteinExistence type="inferred from homology"/>
<organism evidence="10 11">
    <name type="scientific">Pseudoduganella albidiflava</name>
    <dbReference type="NCBI Taxonomy" id="321983"/>
    <lineage>
        <taxon>Bacteria</taxon>
        <taxon>Pseudomonadati</taxon>
        <taxon>Pseudomonadota</taxon>
        <taxon>Betaproteobacteria</taxon>
        <taxon>Burkholderiales</taxon>
        <taxon>Oxalobacteraceae</taxon>
        <taxon>Telluria group</taxon>
        <taxon>Pseudoduganella</taxon>
    </lineage>
</organism>
<sequence length="329" mass="36670">MMKQSSFSDVEFSGKKKRTRRERFLAEIEAITPWAALVAALLPYYPKGDGRGRPPIGLERMLRMYIVQQCFGLSDEGIEDAIYDSQAIRGFVGVDLTHESAPDATTLLKFRRLLEKHELTKRIFDEINSYLASKGLVMQEGTIVDATLIAAPPSTKNKDKKRDPEMHQSKKGNDWHFGMKAHIGADMATGLVHTVVGTAGNVSDVTQTHALLHGGEKMVLGDAGYQGVGKRAENAGKAITWHVAMKLSLRQKLKKRGVDLAKEKLERAKGSVRAKVEHCFHVVKCLFKHRKTRYRGLAKNNAQLFTLFGFANLVLARRYLGSQHTQVAS</sequence>
<keyword evidence="7" id="KW-1133">Transmembrane helix</keyword>
<reference evidence="10 11" key="1">
    <citation type="submission" date="2019-02" db="EMBL/GenBank/DDBJ databases">
        <title>Draft Genome Sequences of Six Type Strains of the Genus Massilia.</title>
        <authorList>
            <person name="Miess H."/>
            <person name="Frediansyhah A."/>
            <person name="Gross H."/>
        </authorList>
    </citation>
    <scope>NUCLEOTIDE SEQUENCE [LARGE SCALE GENOMIC DNA]</scope>
    <source>
        <strain evidence="10 11">DSM 17472</strain>
    </source>
</reference>
<evidence type="ECO:0000313" key="10">
    <source>
        <dbReference type="EMBL" id="QBI04525.1"/>
    </source>
</evidence>
<dbReference type="PANTHER" id="PTHR35604:SF2">
    <property type="entry name" value="TRANSPOSASE INSH FOR INSERTION SEQUENCE ELEMENT IS5A-RELATED"/>
    <property type="match status" value="1"/>
</dbReference>
<dbReference type="Pfam" id="PF01609">
    <property type="entry name" value="DDE_Tnp_1"/>
    <property type="match status" value="1"/>
</dbReference>
<dbReference type="PANTHER" id="PTHR35604">
    <property type="entry name" value="TRANSPOSASE INSH FOR INSERTION SEQUENCE ELEMENT IS5A-RELATED"/>
    <property type="match status" value="1"/>
</dbReference>
<evidence type="ECO:0000313" key="11">
    <source>
        <dbReference type="Proteomes" id="UP000292307"/>
    </source>
</evidence>
<dbReference type="RefSeq" id="WP_131148586.1">
    <property type="nucleotide sequence ID" value="NZ_BMWV01000001.1"/>
</dbReference>
<evidence type="ECO:0000259" key="8">
    <source>
        <dbReference type="Pfam" id="PF01609"/>
    </source>
</evidence>
<dbReference type="NCBIfam" id="NF033581">
    <property type="entry name" value="transpos_IS5_4"/>
    <property type="match status" value="1"/>
</dbReference>
<comment type="function">
    <text evidence="1">Involved in the transposition of the insertion sequence IS5.</text>
</comment>
<evidence type="ECO:0000259" key="9">
    <source>
        <dbReference type="Pfam" id="PF05598"/>
    </source>
</evidence>
<evidence type="ECO:0000256" key="2">
    <source>
        <dbReference type="ARBA" id="ARBA00010075"/>
    </source>
</evidence>
<feature type="region of interest" description="Disordered" evidence="6">
    <location>
        <begin position="153"/>
        <end position="174"/>
    </location>
</feature>
<keyword evidence="7" id="KW-0472">Membrane</keyword>
<keyword evidence="4" id="KW-0238">DNA-binding</keyword>
<dbReference type="InterPro" id="IPR002559">
    <property type="entry name" value="Transposase_11"/>
</dbReference>
<name>A0ABX5S0U4_9BURK</name>
<evidence type="ECO:0000256" key="7">
    <source>
        <dbReference type="SAM" id="Phobius"/>
    </source>
</evidence>
<feature type="domain" description="Transposase InsH N-terminal" evidence="9">
    <location>
        <begin position="17"/>
        <end position="112"/>
    </location>
</feature>
<protein>
    <submittedName>
        <fullName evidence="10">IS5 family transposase</fullName>
    </submittedName>
</protein>
<evidence type="ECO:0000256" key="3">
    <source>
        <dbReference type="ARBA" id="ARBA00022578"/>
    </source>
</evidence>
<dbReference type="EMBL" id="CP036401">
    <property type="protein sequence ID" value="QBI04525.1"/>
    <property type="molecule type" value="Genomic_DNA"/>
</dbReference>
<evidence type="ECO:0000256" key="1">
    <source>
        <dbReference type="ARBA" id="ARBA00003544"/>
    </source>
</evidence>
<dbReference type="Proteomes" id="UP000292307">
    <property type="component" value="Chromosome"/>
</dbReference>